<comment type="subcellular location">
    <subcellularLocation>
        <location evidence="1">Cell membrane</location>
        <topology evidence="1">Peripheral membrane protein</topology>
    </subcellularLocation>
</comment>
<dbReference type="Gene3D" id="3.40.50.11820">
    <property type="match status" value="1"/>
</dbReference>
<dbReference type="Gene3D" id="3.40.50.12580">
    <property type="match status" value="1"/>
</dbReference>
<evidence type="ECO:0000256" key="6">
    <source>
        <dbReference type="ARBA" id="ARBA00023136"/>
    </source>
</evidence>
<evidence type="ECO:0000256" key="4">
    <source>
        <dbReference type="ARBA" id="ARBA00022679"/>
    </source>
</evidence>
<dbReference type="PANTHER" id="PTHR37316">
    <property type="entry name" value="TEICHOIC ACID GLYCEROL-PHOSPHATE PRIMASE"/>
    <property type="match status" value="1"/>
</dbReference>
<dbReference type="InterPro" id="IPR007554">
    <property type="entry name" value="Glycerophosphate_synth"/>
</dbReference>
<gene>
    <name evidence="7" type="ORF">OCV47_05315</name>
</gene>
<name>A0ABT2SJU2_9FIRM</name>
<keyword evidence="6" id="KW-0472">Membrane</keyword>
<dbReference type="InterPro" id="IPR051612">
    <property type="entry name" value="Teichoic_Acid_Biosynth"/>
</dbReference>
<dbReference type="EMBL" id="JAOQKE010000004">
    <property type="protein sequence ID" value="MCU6724774.1"/>
    <property type="molecule type" value="Genomic_DNA"/>
</dbReference>
<organism evidence="7 8">
    <name type="scientific">Muricoprocola aceti</name>
    <dbReference type="NCBI Taxonomy" id="2981772"/>
    <lineage>
        <taxon>Bacteria</taxon>
        <taxon>Bacillati</taxon>
        <taxon>Bacillota</taxon>
        <taxon>Clostridia</taxon>
        <taxon>Lachnospirales</taxon>
        <taxon>Lachnospiraceae</taxon>
        <taxon>Muricoprocola</taxon>
    </lineage>
</organism>
<dbReference type="Pfam" id="PF04464">
    <property type="entry name" value="Glyphos_transf"/>
    <property type="match status" value="1"/>
</dbReference>
<dbReference type="InterPro" id="IPR043148">
    <property type="entry name" value="TagF_C"/>
</dbReference>
<proteinExistence type="inferred from homology"/>
<sequence length="427" mass="49815">MGKIKETLRNTPLLSVWHFVKTKPPVKQMRSLAGKWRRYYTLKIKLPRIYRKYASQPVDEKKVVFFEVRLAELTNSLQTLHRTITEMGGYEVHTHFLRLSFASRRQYDKNCVEFVKDIATAKYIFADEASNVLSCVPMRPETIVTQTWHGCGAFKKFGFSTADLIFGLNREQQLKYPFYKNYTYVTLSSPEVAWAYEEAMNLSDRPEVLKATGISRTDVFFDPDFIAKAYEKLHQQMPESKGRKVILYAPTFRGRVAHGEAPDKLDIPMFQKALGEEYVLLIKQHPLVRVRPEVPKECRGFAMDVTETMAIDDLLCVADICISDYSSLVFEYSLFEKPMIFFAYDKAEYDDWRGFYYNYEEMTPGPICTENEEMLDYILHLDTRFDKQQIIDFKYKFMRSCDGHATERILDMVMGEQKSAKKEAAAK</sequence>
<reference evidence="7 8" key="1">
    <citation type="journal article" date="2021" name="ISME Commun">
        <title>Automated analysis of genomic sequences facilitates high-throughput and comprehensive description of bacteria.</title>
        <authorList>
            <person name="Hitch T.C.A."/>
        </authorList>
    </citation>
    <scope>NUCLEOTIDE SEQUENCE [LARGE SCALE GENOMIC DNA]</scope>
    <source>
        <strain evidence="7 8">Sanger_29</strain>
    </source>
</reference>
<evidence type="ECO:0000256" key="1">
    <source>
        <dbReference type="ARBA" id="ARBA00004202"/>
    </source>
</evidence>
<evidence type="ECO:0000256" key="3">
    <source>
        <dbReference type="ARBA" id="ARBA00022475"/>
    </source>
</evidence>
<evidence type="ECO:0000313" key="8">
    <source>
        <dbReference type="Proteomes" id="UP001652338"/>
    </source>
</evidence>
<keyword evidence="4" id="KW-0808">Transferase</keyword>
<keyword evidence="5" id="KW-0777">Teichoic acid biosynthesis</keyword>
<comment type="caution">
    <text evidence="7">The sequence shown here is derived from an EMBL/GenBank/DDBJ whole genome shotgun (WGS) entry which is preliminary data.</text>
</comment>
<evidence type="ECO:0000256" key="5">
    <source>
        <dbReference type="ARBA" id="ARBA00022944"/>
    </source>
</evidence>
<dbReference type="InterPro" id="IPR043149">
    <property type="entry name" value="TagF_N"/>
</dbReference>
<evidence type="ECO:0000256" key="2">
    <source>
        <dbReference type="ARBA" id="ARBA00010488"/>
    </source>
</evidence>
<keyword evidence="3" id="KW-1003">Cell membrane</keyword>
<evidence type="ECO:0000313" key="7">
    <source>
        <dbReference type="EMBL" id="MCU6724774.1"/>
    </source>
</evidence>
<protein>
    <submittedName>
        <fullName evidence="7">CDP-glycerol glycerophosphotransferase family protein</fullName>
    </submittedName>
</protein>
<accession>A0ABT2SJU2</accession>
<dbReference type="RefSeq" id="WP_262654217.1">
    <property type="nucleotide sequence ID" value="NZ_JAOQKE010000004.1"/>
</dbReference>
<keyword evidence="8" id="KW-1185">Reference proteome</keyword>
<comment type="similarity">
    <text evidence="2">Belongs to the CDP-glycerol glycerophosphotransferase family.</text>
</comment>
<dbReference type="PANTHER" id="PTHR37316:SF2">
    <property type="entry name" value="TEICHOIC ACID RIBITOL-PHOSPHATE POLYMERASE TARK"/>
    <property type="match status" value="1"/>
</dbReference>
<dbReference type="Proteomes" id="UP001652338">
    <property type="component" value="Unassembled WGS sequence"/>
</dbReference>
<dbReference type="SUPFAM" id="SSF53756">
    <property type="entry name" value="UDP-Glycosyltransferase/glycogen phosphorylase"/>
    <property type="match status" value="1"/>
</dbReference>